<evidence type="ECO:0000256" key="5">
    <source>
        <dbReference type="ARBA" id="ARBA00022777"/>
    </source>
</evidence>
<dbReference type="SUPFAM" id="SSF47384">
    <property type="entry name" value="Homodimeric domain of signal transducing histidine kinase"/>
    <property type="match status" value="1"/>
</dbReference>
<dbReference type="Gene3D" id="3.30.565.10">
    <property type="entry name" value="Histidine kinase-like ATPase, C-terminal domain"/>
    <property type="match status" value="1"/>
</dbReference>
<evidence type="ECO:0000313" key="9">
    <source>
        <dbReference type="EMBL" id="HJC23797.1"/>
    </source>
</evidence>
<keyword evidence="3" id="KW-0597">Phosphoprotein</keyword>
<evidence type="ECO:0000256" key="6">
    <source>
        <dbReference type="ARBA" id="ARBA00023012"/>
    </source>
</evidence>
<dbReference type="CDD" id="cd00075">
    <property type="entry name" value="HATPase"/>
    <property type="match status" value="1"/>
</dbReference>
<dbReference type="Gene3D" id="1.10.287.130">
    <property type="match status" value="1"/>
</dbReference>
<dbReference type="CDD" id="cd00082">
    <property type="entry name" value="HisKA"/>
    <property type="match status" value="1"/>
</dbReference>
<keyword evidence="7" id="KW-1133">Transmembrane helix</keyword>
<accession>A0A9D2NE34</accession>
<keyword evidence="6" id="KW-0902">Two-component regulatory system</keyword>
<keyword evidence="7" id="KW-0812">Transmembrane</keyword>
<dbReference type="PROSITE" id="PS50109">
    <property type="entry name" value="HIS_KIN"/>
    <property type="match status" value="1"/>
</dbReference>
<dbReference type="GO" id="GO:0000155">
    <property type="term" value="F:phosphorelay sensor kinase activity"/>
    <property type="evidence" value="ECO:0007669"/>
    <property type="project" value="InterPro"/>
</dbReference>
<reference evidence="9" key="2">
    <citation type="submission" date="2021-04" db="EMBL/GenBank/DDBJ databases">
        <authorList>
            <person name="Gilroy R."/>
        </authorList>
    </citation>
    <scope>NUCLEOTIDE SEQUENCE</scope>
    <source>
        <strain evidence="9">USAMLcec2-132</strain>
    </source>
</reference>
<dbReference type="InterPro" id="IPR050736">
    <property type="entry name" value="Sensor_HK_Regulatory"/>
</dbReference>
<dbReference type="Pfam" id="PF02518">
    <property type="entry name" value="HATPase_c"/>
    <property type="match status" value="1"/>
</dbReference>
<feature type="transmembrane region" description="Helical" evidence="7">
    <location>
        <begin position="6"/>
        <end position="23"/>
    </location>
</feature>
<comment type="caution">
    <text evidence="9">The sequence shown here is derived from an EMBL/GenBank/DDBJ whole genome shotgun (WGS) entry which is preliminary data.</text>
</comment>
<comment type="catalytic activity">
    <reaction evidence="1">
        <text>ATP + protein L-histidine = ADP + protein N-phospho-L-histidine.</text>
        <dbReference type="EC" id="2.7.13.3"/>
    </reaction>
</comment>
<dbReference type="PANTHER" id="PTHR43711:SF1">
    <property type="entry name" value="HISTIDINE KINASE 1"/>
    <property type="match status" value="1"/>
</dbReference>
<dbReference type="PANTHER" id="PTHR43711">
    <property type="entry name" value="TWO-COMPONENT HISTIDINE KINASE"/>
    <property type="match status" value="1"/>
</dbReference>
<proteinExistence type="predicted"/>
<evidence type="ECO:0000256" key="4">
    <source>
        <dbReference type="ARBA" id="ARBA00022679"/>
    </source>
</evidence>
<keyword evidence="4" id="KW-0808">Transferase</keyword>
<dbReference type="InterPro" id="IPR036097">
    <property type="entry name" value="HisK_dim/P_sf"/>
</dbReference>
<evidence type="ECO:0000256" key="2">
    <source>
        <dbReference type="ARBA" id="ARBA00012438"/>
    </source>
</evidence>
<dbReference type="SUPFAM" id="SSF55874">
    <property type="entry name" value="ATPase domain of HSP90 chaperone/DNA topoisomerase II/histidine kinase"/>
    <property type="match status" value="1"/>
</dbReference>
<dbReference type="InterPro" id="IPR003661">
    <property type="entry name" value="HisK_dim/P_dom"/>
</dbReference>
<evidence type="ECO:0000256" key="3">
    <source>
        <dbReference type="ARBA" id="ARBA00022553"/>
    </source>
</evidence>
<evidence type="ECO:0000256" key="1">
    <source>
        <dbReference type="ARBA" id="ARBA00000085"/>
    </source>
</evidence>
<dbReference type="InterPro" id="IPR003594">
    <property type="entry name" value="HATPase_dom"/>
</dbReference>
<dbReference type="Pfam" id="PF00512">
    <property type="entry name" value="HisKA"/>
    <property type="match status" value="1"/>
</dbReference>
<dbReference type="SMART" id="SM00388">
    <property type="entry name" value="HisKA"/>
    <property type="match status" value="1"/>
</dbReference>
<keyword evidence="7" id="KW-0472">Membrane</keyword>
<dbReference type="InterPro" id="IPR005467">
    <property type="entry name" value="His_kinase_dom"/>
</dbReference>
<dbReference type="Proteomes" id="UP000823891">
    <property type="component" value="Unassembled WGS sequence"/>
</dbReference>
<evidence type="ECO:0000259" key="8">
    <source>
        <dbReference type="PROSITE" id="PS50109"/>
    </source>
</evidence>
<protein>
    <recommendedName>
        <fullName evidence="2">histidine kinase</fullName>
        <ecNumber evidence="2">2.7.13.3</ecNumber>
    </recommendedName>
</protein>
<organism evidence="9 10">
    <name type="scientific">Candidatus Eisenbergiella merdavium</name>
    <dbReference type="NCBI Taxonomy" id="2838551"/>
    <lineage>
        <taxon>Bacteria</taxon>
        <taxon>Bacillati</taxon>
        <taxon>Bacillota</taxon>
        <taxon>Clostridia</taxon>
        <taxon>Lachnospirales</taxon>
        <taxon>Lachnospiraceae</taxon>
        <taxon>Eisenbergiella</taxon>
    </lineage>
</organism>
<dbReference type="PRINTS" id="PR00344">
    <property type="entry name" value="BCTRLSENSOR"/>
</dbReference>
<dbReference type="SMART" id="SM00387">
    <property type="entry name" value="HATPase_c"/>
    <property type="match status" value="1"/>
</dbReference>
<reference evidence="9" key="1">
    <citation type="journal article" date="2021" name="PeerJ">
        <title>Extensive microbial diversity within the chicken gut microbiome revealed by metagenomics and culture.</title>
        <authorList>
            <person name="Gilroy R."/>
            <person name="Ravi A."/>
            <person name="Getino M."/>
            <person name="Pursley I."/>
            <person name="Horton D.L."/>
            <person name="Alikhan N.F."/>
            <person name="Baker D."/>
            <person name="Gharbi K."/>
            <person name="Hall N."/>
            <person name="Watson M."/>
            <person name="Adriaenssens E.M."/>
            <person name="Foster-Nyarko E."/>
            <person name="Jarju S."/>
            <person name="Secka A."/>
            <person name="Antonio M."/>
            <person name="Oren A."/>
            <person name="Chaudhuri R.R."/>
            <person name="La Ragione R."/>
            <person name="Hildebrand F."/>
            <person name="Pallen M.J."/>
        </authorList>
    </citation>
    <scope>NUCLEOTIDE SEQUENCE</scope>
    <source>
        <strain evidence="9">USAMLcec2-132</strain>
    </source>
</reference>
<dbReference type="InterPro" id="IPR004358">
    <property type="entry name" value="Sig_transdc_His_kin-like_C"/>
</dbReference>
<feature type="domain" description="Histidine kinase" evidence="8">
    <location>
        <begin position="88"/>
        <end position="300"/>
    </location>
</feature>
<evidence type="ECO:0000256" key="7">
    <source>
        <dbReference type="SAM" id="Phobius"/>
    </source>
</evidence>
<dbReference type="InterPro" id="IPR036890">
    <property type="entry name" value="HATPase_C_sf"/>
</dbReference>
<dbReference type="AlphaFoldDB" id="A0A9D2NE34"/>
<gene>
    <name evidence="9" type="ORF">H9761_08845</name>
</gene>
<evidence type="ECO:0000313" key="10">
    <source>
        <dbReference type="Proteomes" id="UP000823891"/>
    </source>
</evidence>
<keyword evidence="5 9" id="KW-0418">Kinase</keyword>
<sequence length="311" mass="33818">MVGYLIAGTGILIGAGIAGWSRWRTARLMNRLEQMLEEASEGRFSERTFDESRLSALESQMARYLAADAAAAGKRKQREKQISALISDVSHQTRTPVANLQLYAGLLEEQPLTPQGRDCARAVRVQAEKLQNLVEALVKSSRLETGLLALHPRTGKIAPVAERAVVQYLPRAARKGISLTAESLEGSGVFDPKWTEEALCNLLDNAVKYTPPGGAVTVEVKEYEMFCAVSVTDTGPGIPEEEQARIFGRFYRSPDAWQEEGVGIGLYLTRQIAAGQGGYVRVKSEPGNGSTFLFCLPAAPPAVLPEREGRA</sequence>
<dbReference type="EMBL" id="DWWS01000031">
    <property type="protein sequence ID" value="HJC23797.1"/>
    <property type="molecule type" value="Genomic_DNA"/>
</dbReference>
<dbReference type="EC" id="2.7.13.3" evidence="2"/>
<name>A0A9D2NE34_9FIRM</name>